<sequence length="199" mass="21245">MINAIWVFMILAGVVVAALNGRMDLVTNAVLNGAKQGVVVCFGLLSIMVFWLGLMKIAEAAGLVQSFAKVLYPLARFLYPSVPKDHPAMGSIVANMSANMLGLGNAATPLGLKAMRELQDLNPDKQTASDAMCTLLAINTSGLTIIPATVIGLRLQYGSTNPTEIVVSTVLATFLATTTAVFLDRWYRSRERKKWGGGA</sequence>
<keyword evidence="1" id="KW-1133">Transmembrane helix</keyword>
<feature type="transmembrane region" description="Helical" evidence="1">
    <location>
        <begin position="33"/>
        <end position="54"/>
    </location>
</feature>
<dbReference type="Proteomes" id="UP000195437">
    <property type="component" value="Chromosome"/>
</dbReference>
<dbReference type="AlphaFoldDB" id="A0A1Y0IUI3"/>
<evidence type="ECO:0000313" key="3">
    <source>
        <dbReference type="EMBL" id="ARU63145.1"/>
    </source>
</evidence>
<dbReference type="OrthoDB" id="9782481at2"/>
<protein>
    <submittedName>
        <fullName evidence="3">Spore maturation protein</fullName>
    </submittedName>
</protein>
<evidence type="ECO:0000259" key="2">
    <source>
        <dbReference type="Pfam" id="PF07670"/>
    </source>
</evidence>
<dbReference type="Pfam" id="PF07670">
    <property type="entry name" value="Gate"/>
    <property type="match status" value="1"/>
</dbReference>
<dbReference type="KEGG" id="tum:CBW65_20785"/>
<keyword evidence="1" id="KW-0472">Membrane</keyword>
<dbReference type="RefSeq" id="WP_087458491.1">
    <property type="nucleotide sequence ID" value="NZ_CP021434.1"/>
</dbReference>
<keyword evidence="1" id="KW-0812">Transmembrane</keyword>
<evidence type="ECO:0000313" key="4">
    <source>
        <dbReference type="Proteomes" id="UP000195437"/>
    </source>
</evidence>
<proteinExistence type="predicted"/>
<feature type="transmembrane region" description="Helical" evidence="1">
    <location>
        <begin position="133"/>
        <end position="153"/>
    </location>
</feature>
<feature type="domain" description="Nucleoside transporter/FeoB GTPase Gate" evidence="2">
    <location>
        <begin position="42"/>
        <end position="151"/>
    </location>
</feature>
<name>A0A1Y0IUI3_9BACL</name>
<accession>A0A1Y0IUI3</accession>
<reference evidence="4" key="1">
    <citation type="submission" date="2017-05" db="EMBL/GenBank/DDBJ databases">
        <authorList>
            <person name="Sung H."/>
        </authorList>
    </citation>
    <scope>NUCLEOTIDE SEQUENCE [LARGE SCALE GENOMIC DNA]</scope>
    <source>
        <strain evidence="4">AR23208</strain>
    </source>
</reference>
<organism evidence="3 4">
    <name type="scientific">Tumebacillus avium</name>
    <dbReference type="NCBI Taxonomy" id="1903704"/>
    <lineage>
        <taxon>Bacteria</taxon>
        <taxon>Bacillati</taxon>
        <taxon>Bacillota</taxon>
        <taxon>Bacilli</taxon>
        <taxon>Bacillales</taxon>
        <taxon>Alicyclobacillaceae</taxon>
        <taxon>Tumebacillus</taxon>
    </lineage>
</organism>
<dbReference type="EMBL" id="CP021434">
    <property type="protein sequence ID" value="ARU63145.1"/>
    <property type="molecule type" value="Genomic_DNA"/>
</dbReference>
<feature type="transmembrane region" description="Helical" evidence="1">
    <location>
        <begin position="165"/>
        <end position="183"/>
    </location>
</feature>
<dbReference type="InterPro" id="IPR011642">
    <property type="entry name" value="Gate_dom"/>
</dbReference>
<evidence type="ECO:0000256" key="1">
    <source>
        <dbReference type="SAM" id="Phobius"/>
    </source>
</evidence>
<gene>
    <name evidence="3" type="ORF">CBW65_20785</name>
</gene>
<keyword evidence="4" id="KW-1185">Reference proteome</keyword>